<feature type="domain" description="SHOCT" evidence="3">
    <location>
        <begin position="102"/>
        <end position="127"/>
    </location>
</feature>
<evidence type="ECO:0000313" key="4">
    <source>
        <dbReference type="EMBL" id="KFB66925.1"/>
    </source>
</evidence>
<evidence type="ECO:0000256" key="1">
    <source>
        <dbReference type="SAM" id="Phobius"/>
    </source>
</evidence>
<dbReference type="InterPro" id="IPR018649">
    <property type="entry name" value="SHOCT"/>
</dbReference>
<dbReference type="STRING" id="1457154.CAPSK01_003864"/>
<organism evidence="4 5">
    <name type="scientific">Candidatus Accumulibacter vicinus</name>
    <dbReference type="NCBI Taxonomy" id="2954382"/>
    <lineage>
        <taxon>Bacteria</taxon>
        <taxon>Pseudomonadati</taxon>
        <taxon>Pseudomonadota</taxon>
        <taxon>Betaproteobacteria</taxon>
        <taxon>Candidatus Accumulibacter</taxon>
    </lineage>
</organism>
<protein>
    <recommendedName>
        <fullName evidence="3">SHOCT domain-containing protein</fullName>
    </recommendedName>
</protein>
<dbReference type="RefSeq" id="WP_034929262.1">
    <property type="nucleotide sequence ID" value="NZ_JDSS02000037.1"/>
</dbReference>
<name>A0A084XWT1_9PROT</name>
<evidence type="ECO:0000256" key="2">
    <source>
        <dbReference type="SAM" id="SignalP"/>
    </source>
</evidence>
<evidence type="ECO:0000313" key="5">
    <source>
        <dbReference type="Proteomes" id="UP000019812"/>
    </source>
</evidence>
<feature type="chain" id="PRO_5001785303" description="SHOCT domain-containing protein" evidence="2">
    <location>
        <begin position="27"/>
        <end position="131"/>
    </location>
</feature>
<feature type="transmembrane region" description="Helical" evidence="1">
    <location>
        <begin position="50"/>
        <end position="68"/>
    </location>
</feature>
<evidence type="ECO:0000259" key="3">
    <source>
        <dbReference type="Pfam" id="PF09851"/>
    </source>
</evidence>
<dbReference type="Pfam" id="PF09851">
    <property type="entry name" value="SHOCT"/>
    <property type="match status" value="1"/>
</dbReference>
<keyword evidence="1" id="KW-0472">Membrane</keyword>
<dbReference type="EMBL" id="JDSS02000037">
    <property type="protein sequence ID" value="KFB66925.1"/>
    <property type="molecule type" value="Genomic_DNA"/>
</dbReference>
<comment type="caution">
    <text evidence="4">The sequence shown here is derived from an EMBL/GenBank/DDBJ whole genome shotgun (WGS) entry which is preliminary data.</text>
</comment>
<feature type="signal peptide" evidence="2">
    <location>
        <begin position="1"/>
        <end position="26"/>
    </location>
</feature>
<dbReference type="Proteomes" id="UP000019812">
    <property type="component" value="Unassembled WGS sequence"/>
</dbReference>
<keyword evidence="1" id="KW-0812">Transmembrane</keyword>
<proteinExistence type="predicted"/>
<dbReference type="AlphaFoldDB" id="A0A084XWT1"/>
<accession>A0A084XWT1</accession>
<keyword evidence="1" id="KW-1133">Transmembrane helix</keyword>
<sequence precursor="true">MDIMKRALICLHLALLEFACASSVFAADQVTQQPYPWPWWREMQWPAFGWIFPLICFVMMVVMLLFMVRRGGIGCRWRGRSTDKSGFRDFMKRSWSEPSASALEVLNERYAKGEIEKQEYEEKKAAITSSG</sequence>
<gene>
    <name evidence="4" type="ORF">CAPSK01_003864</name>
</gene>
<keyword evidence="2" id="KW-0732">Signal</keyword>
<reference evidence="4 5" key="1">
    <citation type="submission" date="2014-07" db="EMBL/GenBank/DDBJ databases">
        <title>Expanding our view of genomic diversity in Candidatus Accumulibacter clades.</title>
        <authorList>
            <person name="Skennerton C.T."/>
            <person name="Barr J.J."/>
            <person name="Slater F.R."/>
            <person name="Bond P.L."/>
            <person name="Tyson G.W."/>
        </authorList>
    </citation>
    <scope>NUCLEOTIDE SEQUENCE [LARGE SCALE GENOMIC DNA]</scope>
    <source>
        <strain evidence="5">SK-01</strain>
    </source>
</reference>